<name>A0AAV6UL01_9ARAC</name>
<protein>
    <submittedName>
        <fullName evidence="1">Uncharacterized protein</fullName>
    </submittedName>
</protein>
<reference evidence="1 2" key="1">
    <citation type="journal article" date="2022" name="Nat. Ecol. Evol.">
        <title>A masculinizing supergene underlies an exaggerated male reproductive morph in a spider.</title>
        <authorList>
            <person name="Hendrickx F."/>
            <person name="De Corte Z."/>
            <person name="Sonet G."/>
            <person name="Van Belleghem S.M."/>
            <person name="Kostlbacher S."/>
            <person name="Vangestel C."/>
        </authorList>
    </citation>
    <scope>NUCLEOTIDE SEQUENCE [LARGE SCALE GENOMIC DNA]</scope>
    <source>
        <strain evidence="1">W744_W776</strain>
    </source>
</reference>
<comment type="caution">
    <text evidence="1">The sequence shown here is derived from an EMBL/GenBank/DDBJ whole genome shotgun (WGS) entry which is preliminary data.</text>
</comment>
<proteinExistence type="predicted"/>
<evidence type="ECO:0000313" key="2">
    <source>
        <dbReference type="Proteomes" id="UP000827092"/>
    </source>
</evidence>
<dbReference type="AlphaFoldDB" id="A0AAV6UL01"/>
<keyword evidence="2" id="KW-1185">Reference proteome</keyword>
<dbReference type="EMBL" id="JAFNEN010000375">
    <property type="protein sequence ID" value="KAG8184374.1"/>
    <property type="molecule type" value="Genomic_DNA"/>
</dbReference>
<sequence length="79" mass="8536">MIGSNISQRPTGSPGGKIIMIEVLLVQTSRTCVLILGGAERGAVRAIPIEEALVGGERGGRRWRHGCLHFDLSQKAEKR</sequence>
<organism evidence="1 2">
    <name type="scientific">Oedothorax gibbosus</name>
    <dbReference type="NCBI Taxonomy" id="931172"/>
    <lineage>
        <taxon>Eukaryota</taxon>
        <taxon>Metazoa</taxon>
        <taxon>Ecdysozoa</taxon>
        <taxon>Arthropoda</taxon>
        <taxon>Chelicerata</taxon>
        <taxon>Arachnida</taxon>
        <taxon>Araneae</taxon>
        <taxon>Araneomorphae</taxon>
        <taxon>Entelegynae</taxon>
        <taxon>Araneoidea</taxon>
        <taxon>Linyphiidae</taxon>
        <taxon>Erigoninae</taxon>
        <taxon>Oedothorax</taxon>
    </lineage>
</organism>
<accession>A0AAV6UL01</accession>
<evidence type="ECO:0000313" key="1">
    <source>
        <dbReference type="EMBL" id="KAG8184374.1"/>
    </source>
</evidence>
<gene>
    <name evidence="1" type="ORF">JTE90_006777</name>
</gene>
<dbReference type="Proteomes" id="UP000827092">
    <property type="component" value="Unassembled WGS sequence"/>
</dbReference>